<evidence type="ECO:0008006" key="8">
    <source>
        <dbReference type="Google" id="ProtNLM"/>
    </source>
</evidence>
<keyword evidence="2" id="KW-0547">Nucleotide-binding</keyword>
<dbReference type="GO" id="GO:0005886">
    <property type="term" value="C:plasma membrane"/>
    <property type="evidence" value="ECO:0007669"/>
    <property type="project" value="TreeGrafter"/>
</dbReference>
<sequence>MNNILDNYFKQNLIDVNRYISQPLAEMEIEPELIEKIPRDIVVKYHLFPIHFDGEKIDVVSDSEAVLQDKGFIEKKLGFPVQIFRADKDNILAALNKYYEISDISRGVSSTASSANDGPIKKAVYEMIWHAVRLKATDIHVLPSKDRILVYFRIMTKLVDYTDSYAKVFSVDMRDQVINVIKSLDTSEQSNLGMANMPNQGSFEESHDGILYSFRIATVPIGGSYGQKLVLRILPQKTETARMDSLGYSDEDRELILAVLYNSATGLFIMSGPTGSGKSTTLYAMLFEDYDRSGLLNVMTIDDPIEIPVPEFTQVQVRRAEKENIDLTPQKILEAFLRCDPDLILYNEIRSKEDGNVALVASTTGHKLFTTIHASDAVRTLTRFIDLGVSKNTLLSELKLIVAQRLVAQLCPKCSKPHRLTEAERKALTDKEAEILSGCNLREKGSKADYLSCSCNHGFVGLTVVPEIIVFDEAFTEFLRTEESYSRILKYLKDHGFHTMWEKGLALVGKGEVELSELINVVGSSKAQSLT</sequence>
<dbReference type="SUPFAM" id="SSF52540">
    <property type="entry name" value="P-loop containing nucleoside triphosphate hydrolases"/>
    <property type="match status" value="1"/>
</dbReference>
<keyword evidence="3" id="KW-0067">ATP-binding</keyword>
<dbReference type="InterPro" id="IPR037257">
    <property type="entry name" value="T2SS_E_N_sf"/>
</dbReference>
<dbReference type="STRING" id="82374.NZ47_05560"/>
<accession>A0A0B2K0G9</accession>
<organism evidence="6 7">
    <name type="scientific">Anaerovibrio lipolyticus</name>
    <dbReference type="NCBI Taxonomy" id="82374"/>
    <lineage>
        <taxon>Bacteria</taxon>
        <taxon>Bacillati</taxon>
        <taxon>Bacillota</taxon>
        <taxon>Negativicutes</taxon>
        <taxon>Selenomonadales</taxon>
        <taxon>Selenomonadaceae</taxon>
        <taxon>Anaerovibrio</taxon>
    </lineage>
</organism>
<dbReference type="GO" id="GO:0005524">
    <property type="term" value="F:ATP binding"/>
    <property type="evidence" value="ECO:0007669"/>
    <property type="project" value="UniProtKB-KW"/>
</dbReference>
<dbReference type="InterPro" id="IPR001482">
    <property type="entry name" value="T2SS/T4SS_dom"/>
</dbReference>
<evidence type="ECO:0000313" key="7">
    <source>
        <dbReference type="Proteomes" id="UP000030993"/>
    </source>
</evidence>
<keyword evidence="7" id="KW-1185">Reference proteome</keyword>
<dbReference type="RefSeq" id="WP_039207352.1">
    <property type="nucleotide sequence ID" value="NZ_JSCE01000111.1"/>
</dbReference>
<feature type="domain" description="Type II secretion system protein GspE N-terminal" evidence="5">
    <location>
        <begin position="24"/>
        <end position="100"/>
    </location>
</feature>
<dbReference type="InterPro" id="IPR007831">
    <property type="entry name" value="T2SS_GspE_N"/>
</dbReference>
<comment type="similarity">
    <text evidence="1">Belongs to the GSP E family.</text>
</comment>
<dbReference type="Gene3D" id="3.30.450.90">
    <property type="match status" value="1"/>
</dbReference>
<evidence type="ECO:0000259" key="4">
    <source>
        <dbReference type="Pfam" id="PF00437"/>
    </source>
</evidence>
<evidence type="ECO:0000259" key="5">
    <source>
        <dbReference type="Pfam" id="PF05157"/>
    </source>
</evidence>
<gene>
    <name evidence="6" type="ORF">NZ47_05560</name>
</gene>
<dbReference type="Gene3D" id="3.30.300.160">
    <property type="entry name" value="Type II secretion system, protein E, N-terminal domain"/>
    <property type="match status" value="1"/>
</dbReference>
<evidence type="ECO:0000313" key="6">
    <source>
        <dbReference type="EMBL" id="KHM52316.1"/>
    </source>
</evidence>
<dbReference type="Gene3D" id="3.40.50.300">
    <property type="entry name" value="P-loop containing nucleotide triphosphate hydrolases"/>
    <property type="match status" value="1"/>
</dbReference>
<feature type="domain" description="Bacterial type II secretion system protein E" evidence="4">
    <location>
        <begin position="115"/>
        <end position="518"/>
    </location>
</feature>
<dbReference type="Pfam" id="PF05157">
    <property type="entry name" value="MshEN"/>
    <property type="match status" value="1"/>
</dbReference>
<evidence type="ECO:0000256" key="3">
    <source>
        <dbReference type="ARBA" id="ARBA00022840"/>
    </source>
</evidence>
<evidence type="ECO:0000256" key="2">
    <source>
        <dbReference type="ARBA" id="ARBA00022741"/>
    </source>
</evidence>
<dbReference type="GO" id="GO:0016887">
    <property type="term" value="F:ATP hydrolysis activity"/>
    <property type="evidence" value="ECO:0007669"/>
    <property type="project" value="TreeGrafter"/>
</dbReference>
<name>A0A0B2K0G9_9FIRM</name>
<evidence type="ECO:0000256" key="1">
    <source>
        <dbReference type="ARBA" id="ARBA00006611"/>
    </source>
</evidence>
<dbReference type="AlphaFoldDB" id="A0A0B2K0G9"/>
<dbReference type="PANTHER" id="PTHR30258:SF3">
    <property type="entry name" value="SLL1921 PROTEIN"/>
    <property type="match status" value="1"/>
</dbReference>
<dbReference type="Pfam" id="PF00437">
    <property type="entry name" value="T2SSE"/>
    <property type="match status" value="1"/>
</dbReference>
<protein>
    <recommendedName>
        <fullName evidence="8">Bacterial type II secretion system protein E domain-containing protein</fullName>
    </recommendedName>
</protein>
<dbReference type="Proteomes" id="UP000030993">
    <property type="component" value="Unassembled WGS sequence"/>
</dbReference>
<comment type="caution">
    <text evidence="6">The sequence shown here is derived from an EMBL/GenBank/DDBJ whole genome shotgun (WGS) entry which is preliminary data.</text>
</comment>
<dbReference type="InterPro" id="IPR027417">
    <property type="entry name" value="P-loop_NTPase"/>
</dbReference>
<dbReference type="EMBL" id="JSCE01000111">
    <property type="protein sequence ID" value="KHM52316.1"/>
    <property type="molecule type" value="Genomic_DNA"/>
</dbReference>
<dbReference type="PANTHER" id="PTHR30258">
    <property type="entry name" value="TYPE II SECRETION SYSTEM PROTEIN GSPE-RELATED"/>
    <property type="match status" value="1"/>
</dbReference>
<reference evidence="6 7" key="1">
    <citation type="journal article" date="2013" name="PLoS ONE">
        <title>Identification and characterization of three novel lipases belonging to families II and V from Anaerovibrio lipolyticus 5ST.</title>
        <authorList>
            <person name="Prive F."/>
            <person name="Kaderbhai N.N."/>
            <person name="Girdwood S."/>
            <person name="Worgan H.J."/>
            <person name="Pinloche E."/>
            <person name="Scollan N.D."/>
            <person name="Huws S.A."/>
            <person name="Newbold C.J."/>
        </authorList>
    </citation>
    <scope>NUCLEOTIDE SEQUENCE [LARGE SCALE GENOMIC DNA]</scope>
    <source>
        <strain evidence="6 7">5S</strain>
    </source>
</reference>
<dbReference type="SUPFAM" id="SSF160246">
    <property type="entry name" value="EspE N-terminal domain-like"/>
    <property type="match status" value="1"/>
</dbReference>
<proteinExistence type="inferred from homology"/>